<feature type="signal peptide" evidence="1">
    <location>
        <begin position="1"/>
        <end position="20"/>
    </location>
</feature>
<evidence type="ECO:0000313" key="2">
    <source>
        <dbReference type="EMBL" id="CAD5125077.1"/>
    </source>
</evidence>
<proteinExistence type="predicted"/>
<keyword evidence="1" id="KW-0732">Signal</keyword>
<organism evidence="2 3">
    <name type="scientific">Dimorphilus gyrociliatus</name>
    <dbReference type="NCBI Taxonomy" id="2664684"/>
    <lineage>
        <taxon>Eukaryota</taxon>
        <taxon>Metazoa</taxon>
        <taxon>Spiralia</taxon>
        <taxon>Lophotrochozoa</taxon>
        <taxon>Annelida</taxon>
        <taxon>Polychaeta</taxon>
        <taxon>Polychaeta incertae sedis</taxon>
        <taxon>Dinophilidae</taxon>
        <taxon>Dimorphilus</taxon>
    </lineage>
</organism>
<sequence length="77" mass="9223">MLRTFIILLICMSFMAAVNCDGYESLELGMDRSRRRWVDPRHMMFKMYLQCLRNNSDEPKCLQAYKTMGGEDQFRKM</sequence>
<dbReference type="Proteomes" id="UP000549394">
    <property type="component" value="Unassembled WGS sequence"/>
</dbReference>
<feature type="chain" id="PRO_5029784639" evidence="1">
    <location>
        <begin position="21"/>
        <end position="77"/>
    </location>
</feature>
<evidence type="ECO:0000313" key="3">
    <source>
        <dbReference type="Proteomes" id="UP000549394"/>
    </source>
</evidence>
<reference evidence="2 3" key="1">
    <citation type="submission" date="2020-08" db="EMBL/GenBank/DDBJ databases">
        <authorList>
            <person name="Hejnol A."/>
        </authorList>
    </citation>
    <scope>NUCLEOTIDE SEQUENCE [LARGE SCALE GENOMIC DNA]</scope>
</reference>
<dbReference type="EMBL" id="CAJFCJ010000024">
    <property type="protein sequence ID" value="CAD5125077.1"/>
    <property type="molecule type" value="Genomic_DNA"/>
</dbReference>
<gene>
    <name evidence="2" type="ORF">DGYR_LOCUS12519</name>
</gene>
<accession>A0A7I8WAB3</accession>
<keyword evidence="3" id="KW-1185">Reference proteome</keyword>
<protein>
    <submittedName>
        <fullName evidence="2">DgyrCDS13318</fullName>
    </submittedName>
</protein>
<evidence type="ECO:0000256" key="1">
    <source>
        <dbReference type="SAM" id="SignalP"/>
    </source>
</evidence>
<comment type="caution">
    <text evidence="2">The sequence shown here is derived from an EMBL/GenBank/DDBJ whole genome shotgun (WGS) entry which is preliminary data.</text>
</comment>
<name>A0A7I8WAB3_9ANNE</name>
<dbReference type="AlphaFoldDB" id="A0A7I8WAB3"/>